<dbReference type="EC" id="2.1.1.77" evidence="6"/>
<evidence type="ECO:0000259" key="5">
    <source>
        <dbReference type="Pfam" id="PF01728"/>
    </source>
</evidence>
<dbReference type="CDD" id="cd02440">
    <property type="entry name" value="AdoMet_MTases"/>
    <property type="match status" value="1"/>
</dbReference>
<dbReference type="PANTHER" id="PTHR10920">
    <property type="entry name" value="RIBOSOMAL RNA METHYLTRANSFERASE"/>
    <property type="match status" value="1"/>
</dbReference>
<evidence type="ECO:0000256" key="3">
    <source>
        <dbReference type="ARBA" id="ARBA00022679"/>
    </source>
</evidence>
<evidence type="ECO:0000256" key="4">
    <source>
        <dbReference type="ARBA" id="ARBA00022691"/>
    </source>
</evidence>
<evidence type="ECO:0000256" key="1">
    <source>
        <dbReference type="ARBA" id="ARBA00022552"/>
    </source>
</evidence>
<dbReference type="InterPro" id="IPR002877">
    <property type="entry name" value="RNA_MeTrfase_FtsJ_dom"/>
</dbReference>
<evidence type="ECO:0000313" key="6">
    <source>
        <dbReference type="EMBL" id="EQD31519.1"/>
    </source>
</evidence>
<dbReference type="EMBL" id="AUZY01012096">
    <property type="protein sequence ID" value="EQD31519.1"/>
    <property type="molecule type" value="Genomic_DNA"/>
</dbReference>
<comment type="caution">
    <text evidence="6">The sequence shown here is derived from an EMBL/GenBank/DDBJ whole genome shotgun (WGS) entry which is preliminary data.</text>
</comment>
<organism evidence="6">
    <name type="scientific">mine drainage metagenome</name>
    <dbReference type="NCBI Taxonomy" id="410659"/>
    <lineage>
        <taxon>unclassified sequences</taxon>
        <taxon>metagenomes</taxon>
        <taxon>ecological metagenomes</taxon>
    </lineage>
</organism>
<dbReference type="InterPro" id="IPR015507">
    <property type="entry name" value="rRNA-MeTfrase_E"/>
</dbReference>
<dbReference type="PANTHER" id="PTHR10920:SF18">
    <property type="entry name" value="RRNA METHYLTRANSFERASE 2, MITOCHONDRIAL"/>
    <property type="match status" value="1"/>
</dbReference>
<dbReference type="GO" id="GO:0008650">
    <property type="term" value="F:rRNA (uridine-2'-O-)-methyltransferase activity"/>
    <property type="evidence" value="ECO:0007669"/>
    <property type="project" value="TreeGrafter"/>
</dbReference>
<evidence type="ECO:0000256" key="2">
    <source>
        <dbReference type="ARBA" id="ARBA00022603"/>
    </source>
</evidence>
<accession>T0ZS26</accession>
<dbReference type="InterPro" id="IPR029063">
    <property type="entry name" value="SAM-dependent_MTases_sf"/>
</dbReference>
<proteinExistence type="inferred from homology"/>
<feature type="domain" description="Ribosomal RNA methyltransferase FtsJ" evidence="5">
    <location>
        <begin position="24"/>
        <end position="194"/>
    </location>
</feature>
<dbReference type="GO" id="GO:0004719">
    <property type="term" value="F:protein-L-isoaspartate (D-aspartate) O-methyltransferase activity"/>
    <property type="evidence" value="ECO:0007669"/>
    <property type="project" value="UniProtKB-EC"/>
</dbReference>
<dbReference type="InterPro" id="IPR050082">
    <property type="entry name" value="RNA_methyltr_RlmE"/>
</dbReference>
<name>T0ZS26_9ZZZZ</name>
<dbReference type="AlphaFoldDB" id="T0ZS26"/>
<keyword evidence="1" id="KW-0698">rRNA processing</keyword>
<dbReference type="SUPFAM" id="SSF53335">
    <property type="entry name" value="S-adenosyl-L-methionine-dependent methyltransferases"/>
    <property type="match status" value="2"/>
</dbReference>
<reference evidence="6" key="2">
    <citation type="journal article" date="2014" name="ISME J.">
        <title>Microbial stratification in low pH oxic and suboxic macroscopic growths along an acid mine drainage.</title>
        <authorList>
            <person name="Mendez-Garcia C."/>
            <person name="Mesa V."/>
            <person name="Sprenger R.R."/>
            <person name="Richter M."/>
            <person name="Diez M.S."/>
            <person name="Solano J."/>
            <person name="Bargiela R."/>
            <person name="Golyshina O.V."/>
            <person name="Manteca A."/>
            <person name="Ramos J.L."/>
            <person name="Gallego J.R."/>
            <person name="Llorente I."/>
            <person name="Martins Dos Santos V.A."/>
            <person name="Jensen O.N."/>
            <person name="Pelaez A.I."/>
            <person name="Sanchez J."/>
            <person name="Ferrer M."/>
        </authorList>
    </citation>
    <scope>NUCLEOTIDE SEQUENCE</scope>
</reference>
<sequence>MARRWSEQRRRDPFYRAAQRDGLRSRAAFKLLELNERYRFLRPGDRVLDLGASPGGWSLVALEAVGPEGSVVSVDVRAFEPLEGGRFVRGRVGDPTLRARLGDAPFQVVLSDMSPTISGAYSTDHARSVELVRQAFLLARAVLRPRGTFVAKVFQGDLLEGLRQELAPDFHQLVVTKPKASRETSSEMYLIGRGLRRRTGPAVGTPSPEQGPAVAVTATDTPPCGSTGEPSVNASSGGPAYADPFARARSQMVRDLGPLPSDIASALEAVPRERFVPPRLRARAYEDDPLPIGPEATISAPGMVAVQLQSAKAFPGARVLELGSGSGYVLALLAHLAGPGGTVWGVEIEPTLVESSREVLRSLSLPTTPRVLPGEGDEPAAGPGRFDRLLVSYAQRPPLPPAWGATVVAGGRLVLPLTEGKETFLTTFTRGTAGWEDRRRGVPCLFVARKGPPPRRI</sequence>
<keyword evidence="2 6" id="KW-0489">Methyltransferase</keyword>
<dbReference type="HAMAP" id="MF_01547">
    <property type="entry name" value="RNA_methyltr_E"/>
    <property type="match status" value="1"/>
</dbReference>
<protein>
    <submittedName>
        <fullName evidence="6">Protein-L-isoaspartate(D-aspartate) O-methyltransferase</fullName>
        <ecNumber evidence="6">2.1.1.77</ecNumber>
    </submittedName>
</protein>
<dbReference type="Gene3D" id="3.40.50.150">
    <property type="entry name" value="Vaccinia Virus protein VP39"/>
    <property type="match status" value="2"/>
</dbReference>
<keyword evidence="4" id="KW-0949">S-adenosyl-L-methionine</keyword>
<gene>
    <name evidence="6" type="ORF">B1B_18093</name>
</gene>
<dbReference type="Pfam" id="PF01135">
    <property type="entry name" value="PCMT"/>
    <property type="match status" value="1"/>
</dbReference>
<reference evidence="6" key="1">
    <citation type="submission" date="2013-08" db="EMBL/GenBank/DDBJ databases">
        <authorList>
            <person name="Mendez C."/>
            <person name="Richter M."/>
            <person name="Ferrer M."/>
            <person name="Sanchez J."/>
        </authorList>
    </citation>
    <scope>NUCLEOTIDE SEQUENCE</scope>
</reference>
<dbReference type="Pfam" id="PF01728">
    <property type="entry name" value="FtsJ"/>
    <property type="match status" value="1"/>
</dbReference>
<keyword evidence="3 6" id="KW-0808">Transferase</keyword>